<dbReference type="EC" id="2.7.7.49" evidence="2 13"/>
<protein>
    <recommendedName>
        <fullName evidence="3 13">Telomerase reverse transcriptase</fullName>
        <ecNumber evidence="2 13">2.7.7.49</ecNumber>
    </recommendedName>
    <alternativeName>
        <fullName evidence="13">Telomerase catalytic subunit</fullName>
    </alternativeName>
</protein>
<feature type="compositionally biased region" description="Polar residues" evidence="14">
    <location>
        <begin position="321"/>
        <end position="334"/>
    </location>
</feature>
<dbReference type="InterPro" id="IPR003545">
    <property type="entry name" value="Telomerase_RT"/>
</dbReference>
<keyword evidence="10 13" id="KW-0695">RNA-directed DNA polymerase</keyword>
<comment type="function">
    <text evidence="13">Telomerase is a ribonucleoprotein enzyme essential for the replication of chromosome termini in most eukaryotes. It elongates telomeres. It is a reverse transcriptase that adds simple sequence repeats to chromosome ends by copying a template sequence within the RNA component of the enzyme.</text>
</comment>
<dbReference type="PANTHER" id="PTHR12066:SF0">
    <property type="entry name" value="TELOMERASE REVERSE TRANSCRIPTASE"/>
    <property type="match status" value="1"/>
</dbReference>
<dbReference type="GO" id="GO:0007004">
    <property type="term" value="P:telomere maintenance via telomerase"/>
    <property type="evidence" value="ECO:0007669"/>
    <property type="project" value="TreeGrafter"/>
</dbReference>
<keyword evidence="11 13" id="KW-0539">Nucleus</keyword>
<feature type="region of interest" description="Disordered" evidence="14">
    <location>
        <begin position="1112"/>
        <end position="1144"/>
    </location>
</feature>
<feature type="compositionally biased region" description="Basic residues" evidence="14">
    <location>
        <begin position="270"/>
        <end position="289"/>
    </location>
</feature>
<keyword evidence="5 13" id="KW-0808">Transferase</keyword>
<comment type="subcellular location">
    <subcellularLocation>
        <location evidence="13">Nucleus</location>
    </subcellularLocation>
    <subcellularLocation>
        <location evidence="13">Chromosome</location>
        <location evidence="13">Telomere</location>
    </subcellularLocation>
</comment>
<keyword evidence="9 13" id="KW-0779">Telomere</keyword>
<feature type="region of interest" description="Disordered" evidence="14">
    <location>
        <begin position="565"/>
        <end position="601"/>
    </location>
</feature>
<dbReference type="Gene3D" id="1.10.357.90">
    <property type="match status" value="1"/>
</dbReference>
<feature type="domain" description="Reverse transcriptase" evidence="15">
    <location>
        <begin position="815"/>
        <end position="1223"/>
    </location>
</feature>
<organism evidence="16 17">
    <name type="scientific">Coccomyxa viridis</name>
    <dbReference type="NCBI Taxonomy" id="1274662"/>
    <lineage>
        <taxon>Eukaryota</taxon>
        <taxon>Viridiplantae</taxon>
        <taxon>Chlorophyta</taxon>
        <taxon>core chlorophytes</taxon>
        <taxon>Trebouxiophyceae</taxon>
        <taxon>Trebouxiophyceae incertae sedis</taxon>
        <taxon>Coccomyxaceae</taxon>
        <taxon>Coccomyxa</taxon>
    </lineage>
</organism>
<feature type="compositionally biased region" description="Low complexity" evidence="14">
    <location>
        <begin position="646"/>
        <end position="656"/>
    </location>
</feature>
<keyword evidence="17" id="KW-1185">Reference proteome</keyword>
<dbReference type="PROSITE" id="PS50878">
    <property type="entry name" value="RT_POL"/>
    <property type="match status" value="1"/>
</dbReference>
<proteinExistence type="inferred from homology"/>
<dbReference type="EMBL" id="CAUYUE010000003">
    <property type="protein sequence ID" value="CAK0751043.1"/>
    <property type="molecule type" value="Genomic_DNA"/>
</dbReference>
<evidence type="ECO:0000256" key="12">
    <source>
        <dbReference type="ARBA" id="ARBA00048173"/>
    </source>
</evidence>
<dbReference type="Proteomes" id="UP001314263">
    <property type="component" value="Unassembled WGS sequence"/>
</dbReference>
<dbReference type="InterPro" id="IPR021891">
    <property type="entry name" value="Telomerase_RBD"/>
</dbReference>
<keyword evidence="4 13" id="KW-0158">Chromosome</keyword>
<dbReference type="InterPro" id="IPR000477">
    <property type="entry name" value="RT_dom"/>
</dbReference>
<evidence type="ECO:0000313" key="16">
    <source>
        <dbReference type="EMBL" id="CAK0751043.1"/>
    </source>
</evidence>
<dbReference type="Pfam" id="PF21399">
    <property type="entry name" value="TERT_C"/>
    <property type="match status" value="1"/>
</dbReference>
<evidence type="ECO:0000256" key="8">
    <source>
        <dbReference type="ARBA" id="ARBA00022842"/>
    </source>
</evidence>
<keyword evidence="8 13" id="KW-0460">Magnesium</keyword>
<dbReference type="PANTHER" id="PTHR12066">
    <property type="entry name" value="TELOMERASE REVERSE TRANSCRIPTASE"/>
    <property type="match status" value="1"/>
</dbReference>
<dbReference type="InterPro" id="IPR049915">
    <property type="entry name" value="TERT_TEN"/>
</dbReference>
<dbReference type="Pfam" id="PF11474">
    <property type="entry name" value="TEN_TERT"/>
    <property type="match status" value="1"/>
</dbReference>
<dbReference type="GO" id="GO:0000781">
    <property type="term" value="C:chromosome, telomeric region"/>
    <property type="evidence" value="ECO:0007669"/>
    <property type="project" value="UniProtKB-SubCell"/>
</dbReference>
<dbReference type="SMART" id="SM00975">
    <property type="entry name" value="Telomerase_RBD"/>
    <property type="match status" value="1"/>
</dbReference>
<feature type="compositionally biased region" description="Polar residues" evidence="14">
    <location>
        <begin position="634"/>
        <end position="645"/>
    </location>
</feature>
<comment type="caution">
    <text evidence="16">The sequence shown here is derived from an EMBL/GenBank/DDBJ whole genome shotgun (WGS) entry which is preliminary data.</text>
</comment>
<comment type="similarity">
    <text evidence="1 13">Belongs to the reverse transcriptase family. Telomerase subfamily.</text>
</comment>
<dbReference type="GO" id="GO:0046872">
    <property type="term" value="F:metal ion binding"/>
    <property type="evidence" value="ECO:0007669"/>
    <property type="project" value="UniProtKB-KW"/>
</dbReference>
<accession>A0AAV1HW82</accession>
<dbReference type="Gene3D" id="1.10.132.70">
    <property type="match status" value="1"/>
</dbReference>
<evidence type="ECO:0000259" key="15">
    <source>
        <dbReference type="PROSITE" id="PS50878"/>
    </source>
</evidence>
<dbReference type="GO" id="GO:0070034">
    <property type="term" value="F:telomerase RNA binding"/>
    <property type="evidence" value="ECO:0007669"/>
    <property type="project" value="TreeGrafter"/>
</dbReference>
<gene>
    <name evidence="16" type="ORF">CVIRNUC_002037</name>
</gene>
<keyword evidence="6 13" id="KW-0548">Nucleotidyltransferase</keyword>
<name>A0AAV1HW82_9CHLO</name>
<evidence type="ECO:0000256" key="13">
    <source>
        <dbReference type="RuleBase" id="RU365061"/>
    </source>
</evidence>
<evidence type="ECO:0000256" key="7">
    <source>
        <dbReference type="ARBA" id="ARBA00022723"/>
    </source>
</evidence>
<keyword evidence="7 13" id="KW-0479">Metal-binding</keyword>
<evidence type="ECO:0000256" key="1">
    <source>
        <dbReference type="ARBA" id="ARBA00008001"/>
    </source>
</evidence>
<evidence type="ECO:0000313" key="17">
    <source>
        <dbReference type="Proteomes" id="UP001314263"/>
    </source>
</evidence>
<dbReference type="GO" id="GO:0003720">
    <property type="term" value="F:telomerase activity"/>
    <property type="evidence" value="ECO:0007669"/>
    <property type="project" value="InterPro"/>
</dbReference>
<feature type="region of interest" description="Disordered" evidence="14">
    <location>
        <begin position="632"/>
        <end position="660"/>
    </location>
</feature>
<evidence type="ECO:0000256" key="4">
    <source>
        <dbReference type="ARBA" id="ARBA00022454"/>
    </source>
</evidence>
<dbReference type="Pfam" id="PF12009">
    <property type="entry name" value="Telomerase_RBD"/>
    <property type="match status" value="1"/>
</dbReference>
<reference evidence="16 17" key="1">
    <citation type="submission" date="2023-10" db="EMBL/GenBank/DDBJ databases">
        <authorList>
            <person name="Maclean D."/>
            <person name="Macfadyen A."/>
        </authorList>
    </citation>
    <scope>NUCLEOTIDE SEQUENCE [LARGE SCALE GENOMIC DNA]</scope>
</reference>
<feature type="region of interest" description="Disordered" evidence="14">
    <location>
        <begin position="394"/>
        <end position="424"/>
    </location>
</feature>
<evidence type="ECO:0000256" key="10">
    <source>
        <dbReference type="ARBA" id="ARBA00022918"/>
    </source>
</evidence>
<sequence>MSDAHVPQHSSVLQRLYPTLMTIKDALHLHAGTPTPEHAPRLDLTSAADPLSFSKILLQEHRAGYLGPAPLLLGNYTLLQHSSQAEIVDRAISALMHHGGGPAAERNLLCQGYHRRKPSSRGQDASGAGQSNVSMLEELKSEPWQLLLSRIGDVLMLHLLMHAAIFKPLPNSCFLQLTGIPADQVAKKAVWKAGEGAAMPSAAGGAKKPGQPCLEAYTPGSPAPISQACTSPEASLQSSVSWEAKQACHGVAVGAMSMLDISSSRAACSKRRAKRSARPSSWQRRRAARLRQAQALQNASGLVTNEAETRGNLDHKGQPVSPMQSPGAVNQRSQEPCKASAPLPCQHSSEAGDGTLPNKRQRLACGARASSGQEAAATQALVDTPMELWSYTSHASGQKLGDSLPCSGPSRQAEGERDSAPGVVSATRKCRRAQQGKSLKPCDMPVSRASLFYSSTFPAHAGFPSTHILNALQGTRGAPRALYGAMFGQDTVLQHSSLAQPGRREVGASFGQDQAWQVPKRIPAAQKPLVQALRQLLERAQKCPFGLLLEHHCPLPLGMPCSARRQPCTEQPVSQQPSAHSGRGPGAQEHGRAGTASLPNLSGHLGDGAIHIFTKDPADMQPCSKKDIQCVPDSCSNSHASTPTEAANANASQPAARGTSPPMERLAAAVVPHDKVTAFAWSVIRHIVPAALLGDPGNRRQLRRAVSRVVGLRRYEQMSVQHALHRLRQTQMPALRGSPGRVQGSHAAVRQRLILWVRWVLSDFLVPLLRAHFYCTESEVYRQDVFYYRKPVWLELQRQAQGKLRSELYSPLSVAEAQGILESRKLGIASLRLLPKLSGMRPIVNLGKSSRVVFKSALARQCRPMPAQHTVLSFRPVNSHLRQLHRVIRFETQRDKQSLGCSVFGYNDAYAKLAPLLRKFQEQRRSCRGDSVQPPQLFLVSADVSQAYDSISVDKLLSIIEPLLKSPHYLILKHAEVVPAARNCLRTAVRTVAVEAAQGCPPFPERARALASAAWQQVFTDGAAPARAERGALLRLLRQHLQDGLLRMGKTWLRQTRGIPQGSTISTLLCSIFLGDLERTHLLPLLSEQLHGHSMQASARCTPGITALAQAAESRSAAATPNGVSQMSGLSRPPASQRRARRPSLQPVMLRMVDDFLVLTPSRSVAEAVILRTMQGFPGYGVRMNPAKTKVSFDMSTGGQALPRNTYVARNGQEYLKWCGLLVNVRTLELQADYTRYAGTRLAASLTIPLTKEPGRALAAKLCTHLRPKCHTLLLDASLSSAIAVRRNLFQMALLAAMKLHCQVVALPGRCRGRQRAVTAAIQQGLAYFCSLVLRRTGAGKSGSRHRGCKPISACHVRWLGLKAFQRALSQKQGRYPQVLAAIEAELRLPQYWQLSMQLASAVDPVENAVFDEIIF</sequence>
<evidence type="ECO:0000256" key="14">
    <source>
        <dbReference type="SAM" id="MobiDB-lite"/>
    </source>
</evidence>
<comment type="catalytic activity">
    <reaction evidence="12 13">
        <text>DNA(n) + a 2'-deoxyribonucleoside 5'-triphosphate = DNA(n+1) + diphosphate</text>
        <dbReference type="Rhea" id="RHEA:22508"/>
        <dbReference type="Rhea" id="RHEA-COMP:17339"/>
        <dbReference type="Rhea" id="RHEA-COMP:17340"/>
        <dbReference type="ChEBI" id="CHEBI:33019"/>
        <dbReference type="ChEBI" id="CHEBI:61560"/>
        <dbReference type="ChEBI" id="CHEBI:173112"/>
        <dbReference type="EC" id="2.7.7.49"/>
    </reaction>
</comment>
<evidence type="ECO:0000256" key="11">
    <source>
        <dbReference type="ARBA" id="ARBA00023242"/>
    </source>
</evidence>
<dbReference type="GO" id="GO:0042162">
    <property type="term" value="F:telomeric DNA binding"/>
    <property type="evidence" value="ECO:0007669"/>
    <property type="project" value="TreeGrafter"/>
</dbReference>
<feature type="compositionally biased region" description="Polar residues" evidence="14">
    <location>
        <begin position="568"/>
        <end position="579"/>
    </location>
</feature>
<feature type="region of interest" description="Disordered" evidence="14">
    <location>
        <begin position="270"/>
        <end position="358"/>
    </location>
</feature>
<feature type="compositionally biased region" description="Low complexity" evidence="14">
    <location>
        <begin position="1130"/>
        <end position="1144"/>
    </location>
</feature>
<evidence type="ECO:0000256" key="3">
    <source>
        <dbReference type="ARBA" id="ARBA00016182"/>
    </source>
</evidence>
<evidence type="ECO:0000256" key="6">
    <source>
        <dbReference type="ARBA" id="ARBA00022695"/>
    </source>
</evidence>
<evidence type="ECO:0000256" key="2">
    <source>
        <dbReference type="ARBA" id="ARBA00012493"/>
    </source>
</evidence>
<dbReference type="CDD" id="cd01648">
    <property type="entry name" value="TERT"/>
    <property type="match status" value="1"/>
</dbReference>
<evidence type="ECO:0000256" key="5">
    <source>
        <dbReference type="ARBA" id="ARBA00022679"/>
    </source>
</evidence>
<evidence type="ECO:0000256" key="9">
    <source>
        <dbReference type="ARBA" id="ARBA00022895"/>
    </source>
</evidence>
<dbReference type="PRINTS" id="PR01365">
    <property type="entry name" value="TELOMERASERT"/>
</dbReference>
<dbReference type="InterPro" id="IPR049139">
    <property type="entry name" value="TERT_C"/>
</dbReference>
<feature type="compositionally biased region" description="Basic and acidic residues" evidence="14">
    <location>
        <begin position="307"/>
        <end position="317"/>
    </location>
</feature>
<dbReference type="GO" id="GO:0000333">
    <property type="term" value="C:telomerase catalytic core complex"/>
    <property type="evidence" value="ECO:0007669"/>
    <property type="project" value="TreeGrafter"/>
</dbReference>